<dbReference type="Gene3D" id="3.40.1370.10">
    <property type="match status" value="1"/>
</dbReference>
<dbReference type="PANTHER" id="PTHR10746:SF6">
    <property type="entry name" value="LARGE RIBOSOMAL SUBUNIT PROTEIN UL4M"/>
    <property type="match status" value="1"/>
</dbReference>
<evidence type="ECO:0000313" key="7">
    <source>
        <dbReference type="Proteomes" id="UP001178507"/>
    </source>
</evidence>
<reference evidence="6" key="1">
    <citation type="submission" date="2023-08" db="EMBL/GenBank/DDBJ databases">
        <authorList>
            <person name="Chen Y."/>
            <person name="Shah S."/>
            <person name="Dougan E. K."/>
            <person name="Thang M."/>
            <person name="Chan C."/>
        </authorList>
    </citation>
    <scope>NUCLEOTIDE SEQUENCE</scope>
</reference>
<dbReference type="InterPro" id="IPR013005">
    <property type="entry name" value="Ribosomal_uL4-like"/>
</dbReference>
<dbReference type="AlphaFoldDB" id="A0AA36J886"/>
<dbReference type="SUPFAM" id="SSF52166">
    <property type="entry name" value="Ribosomal protein L4"/>
    <property type="match status" value="1"/>
</dbReference>
<keyword evidence="7" id="KW-1185">Reference proteome</keyword>
<dbReference type="GO" id="GO:1990904">
    <property type="term" value="C:ribonucleoprotein complex"/>
    <property type="evidence" value="ECO:0007669"/>
    <property type="project" value="UniProtKB-KW"/>
</dbReference>
<feature type="compositionally biased region" description="Basic residues" evidence="5">
    <location>
        <begin position="131"/>
        <end position="147"/>
    </location>
</feature>
<feature type="region of interest" description="Disordered" evidence="5">
    <location>
        <begin position="131"/>
        <end position="160"/>
    </location>
</feature>
<dbReference type="GO" id="GO:0006412">
    <property type="term" value="P:translation"/>
    <property type="evidence" value="ECO:0007669"/>
    <property type="project" value="InterPro"/>
</dbReference>
<comment type="similarity">
    <text evidence="1">Belongs to the universal ribosomal protein uL4 family.</text>
</comment>
<keyword evidence="2" id="KW-0689">Ribosomal protein</keyword>
<evidence type="ECO:0000256" key="5">
    <source>
        <dbReference type="SAM" id="MobiDB-lite"/>
    </source>
</evidence>
<dbReference type="GO" id="GO:0003735">
    <property type="term" value="F:structural constituent of ribosome"/>
    <property type="evidence" value="ECO:0007669"/>
    <property type="project" value="InterPro"/>
</dbReference>
<dbReference type="EMBL" id="CAUJNA010003390">
    <property type="protein sequence ID" value="CAJ1400902.1"/>
    <property type="molecule type" value="Genomic_DNA"/>
</dbReference>
<evidence type="ECO:0000256" key="4">
    <source>
        <dbReference type="ARBA" id="ARBA00040565"/>
    </source>
</evidence>
<accession>A0AA36J886</accession>
<organism evidence="6 7">
    <name type="scientific">Effrenium voratum</name>
    <dbReference type="NCBI Taxonomy" id="2562239"/>
    <lineage>
        <taxon>Eukaryota</taxon>
        <taxon>Sar</taxon>
        <taxon>Alveolata</taxon>
        <taxon>Dinophyceae</taxon>
        <taxon>Suessiales</taxon>
        <taxon>Symbiodiniaceae</taxon>
        <taxon>Effrenium</taxon>
    </lineage>
</organism>
<gene>
    <name evidence="6" type="ORF">EVOR1521_LOCUS24146</name>
</gene>
<sequence>MRALAPVRQRLRLTSPSLLRPCRCFADKPTLNDPPKVMRPGDMVDTATVVRNWWSFPAVGFNSILEIPVHKFEVLHGDDLAPVGSVVVPNSIFGLPIRKDMIYKVYWFHRRKLQGYCDTMQMFKWEWPKPNKKVRSQKKSGKSRMGRRTAPGRFEGSHTHALRPRDWGKTRCPTRIIWQAVKCMLSVKFAQNSIKVVDSFNLQSHKTKHLVQHLRRLLGRKCHSALLIHEGHLDINDNCRWASAHIPAIRRENVEGVSVYNLLKYHEVVITEMALAKLIKEIQVYPRKMNWCQKFATPDGKIAPAPQKVEGWNRAWVEKKEQIRRSEFRAREFFRASLKWKWSSDLKGPLKIPQRDTLAHFRVKDILLNPERPQWEKLESLYNDEEELDEPEDEEYEELLSNLDALRRPTNQLIDDPSEVTKKGLRQLEASLEGGAAGWGNRS</sequence>
<dbReference type="Proteomes" id="UP001178507">
    <property type="component" value="Unassembled WGS sequence"/>
</dbReference>
<dbReference type="InterPro" id="IPR002136">
    <property type="entry name" value="Ribosomal_uL4"/>
</dbReference>
<dbReference type="Pfam" id="PF00573">
    <property type="entry name" value="Ribosomal_L4"/>
    <property type="match status" value="1"/>
</dbReference>
<name>A0AA36J886_9DINO</name>
<keyword evidence="3" id="KW-0687">Ribonucleoprotein</keyword>
<proteinExistence type="inferred from homology"/>
<evidence type="ECO:0000256" key="3">
    <source>
        <dbReference type="ARBA" id="ARBA00023274"/>
    </source>
</evidence>
<dbReference type="InterPro" id="IPR023574">
    <property type="entry name" value="Ribosomal_uL4_dom_sf"/>
</dbReference>
<comment type="caution">
    <text evidence="6">The sequence shown here is derived from an EMBL/GenBank/DDBJ whole genome shotgun (WGS) entry which is preliminary data.</text>
</comment>
<evidence type="ECO:0000256" key="2">
    <source>
        <dbReference type="ARBA" id="ARBA00022980"/>
    </source>
</evidence>
<evidence type="ECO:0000313" key="6">
    <source>
        <dbReference type="EMBL" id="CAJ1400902.1"/>
    </source>
</evidence>
<dbReference type="PANTHER" id="PTHR10746">
    <property type="entry name" value="50S RIBOSOMAL PROTEIN L4"/>
    <property type="match status" value="1"/>
</dbReference>
<evidence type="ECO:0000256" key="1">
    <source>
        <dbReference type="ARBA" id="ARBA00010528"/>
    </source>
</evidence>
<protein>
    <recommendedName>
        <fullName evidence="4">Large ribosomal subunit protein uL4m</fullName>
    </recommendedName>
</protein>
<dbReference type="GO" id="GO:0005840">
    <property type="term" value="C:ribosome"/>
    <property type="evidence" value="ECO:0007669"/>
    <property type="project" value="UniProtKB-KW"/>
</dbReference>